<evidence type="ECO:0008006" key="3">
    <source>
        <dbReference type="Google" id="ProtNLM"/>
    </source>
</evidence>
<dbReference type="EMBL" id="CP036267">
    <property type="protein sequence ID" value="QDT32454.1"/>
    <property type="molecule type" value="Genomic_DNA"/>
</dbReference>
<dbReference type="NCBIfam" id="TIGR04138">
    <property type="entry name" value="Plancto_Ver_chp"/>
    <property type="match status" value="1"/>
</dbReference>
<reference evidence="1 2" key="1">
    <citation type="submission" date="2019-02" db="EMBL/GenBank/DDBJ databases">
        <title>Deep-cultivation of Planctomycetes and their phenomic and genomic characterization uncovers novel biology.</title>
        <authorList>
            <person name="Wiegand S."/>
            <person name="Jogler M."/>
            <person name="Boedeker C."/>
            <person name="Pinto D."/>
            <person name="Vollmers J."/>
            <person name="Rivas-Marin E."/>
            <person name="Kohn T."/>
            <person name="Peeters S.H."/>
            <person name="Heuer A."/>
            <person name="Rast P."/>
            <person name="Oberbeckmann S."/>
            <person name="Bunk B."/>
            <person name="Jeske O."/>
            <person name="Meyerdierks A."/>
            <person name="Storesund J.E."/>
            <person name="Kallscheuer N."/>
            <person name="Luecker S."/>
            <person name="Lage O.M."/>
            <person name="Pohl T."/>
            <person name="Merkel B.J."/>
            <person name="Hornburger P."/>
            <person name="Mueller R.-W."/>
            <person name="Bruemmer F."/>
            <person name="Labrenz M."/>
            <person name="Spormann A.M."/>
            <person name="Op den Camp H."/>
            <person name="Overmann J."/>
            <person name="Amann R."/>
            <person name="Jetten M.S.M."/>
            <person name="Mascher T."/>
            <person name="Medema M.H."/>
            <person name="Devos D.P."/>
            <person name="Kaster A.-K."/>
            <person name="Ovreas L."/>
            <person name="Rohde M."/>
            <person name="Galperin M.Y."/>
            <person name="Jogler C."/>
        </authorList>
    </citation>
    <scope>NUCLEOTIDE SEQUENCE [LARGE SCALE GENOMIC DNA]</scope>
    <source>
        <strain evidence="1 2">Mal48</strain>
    </source>
</reference>
<gene>
    <name evidence="1" type="ORF">Mal48_17000</name>
</gene>
<evidence type="ECO:0000313" key="2">
    <source>
        <dbReference type="Proteomes" id="UP000315724"/>
    </source>
</evidence>
<proteinExistence type="predicted"/>
<dbReference type="RefSeq" id="WP_145197722.1">
    <property type="nucleotide sequence ID" value="NZ_CP036267.1"/>
</dbReference>
<dbReference type="KEGG" id="tpol:Mal48_17000"/>
<dbReference type="Proteomes" id="UP000315724">
    <property type="component" value="Chromosome"/>
</dbReference>
<evidence type="ECO:0000313" key="1">
    <source>
        <dbReference type="EMBL" id="QDT32454.1"/>
    </source>
</evidence>
<dbReference type="AlphaFoldDB" id="A0A517QLF5"/>
<dbReference type="OrthoDB" id="282243at2"/>
<organism evidence="1 2">
    <name type="scientific">Thalassoglobus polymorphus</name>
    <dbReference type="NCBI Taxonomy" id="2527994"/>
    <lineage>
        <taxon>Bacteria</taxon>
        <taxon>Pseudomonadati</taxon>
        <taxon>Planctomycetota</taxon>
        <taxon>Planctomycetia</taxon>
        <taxon>Planctomycetales</taxon>
        <taxon>Planctomycetaceae</taxon>
        <taxon>Thalassoglobus</taxon>
    </lineage>
</organism>
<sequence>MSLPSPTAPLETKYHQDAYRFIYEALHHTQNKLDRSSSLNDEEDAHITGQELMHGVRELGILRYGLLTSHVFAHWGVHSTGDFGRIVFDMIERGEMRKTDRDQLSDFFDVYDFEDAFDHNYKIVAPKSEDSE</sequence>
<dbReference type="InterPro" id="IPR026406">
    <property type="entry name" value="Ver/Plancto_CHP"/>
</dbReference>
<protein>
    <recommendedName>
        <fullName evidence="3">Verruc_Plancto-restricted protein</fullName>
    </recommendedName>
</protein>
<name>A0A517QLF5_9PLAN</name>
<keyword evidence="2" id="KW-1185">Reference proteome</keyword>
<accession>A0A517QLF5</accession>